<feature type="coiled-coil region" evidence="1">
    <location>
        <begin position="164"/>
        <end position="222"/>
    </location>
</feature>
<feature type="transmembrane region" description="Helical" evidence="2">
    <location>
        <begin position="38"/>
        <end position="64"/>
    </location>
</feature>
<keyword evidence="4" id="KW-1185">Reference proteome</keyword>
<proteinExistence type="predicted"/>
<reference evidence="3 4" key="1">
    <citation type="submission" date="2019-03" db="EMBL/GenBank/DDBJ databases">
        <title>Genomic Encyclopedia of Archaeal and Bacterial Type Strains, Phase II (KMG-II): from individual species to whole genera.</title>
        <authorList>
            <person name="Goeker M."/>
        </authorList>
    </citation>
    <scope>NUCLEOTIDE SEQUENCE [LARGE SCALE GENOMIC DNA]</scope>
    <source>
        <strain evidence="3 4">DSM 28323</strain>
    </source>
</reference>
<sequence length="240" mass="27546">MDELKKYLQQNREALDADEPSPMVWERIQVQKPVKKKAVVITITRWAVAACVLVLAGIGTWSLWKDSNTNELQENPIAEVRTKEPKTKSVTEPIITNPESKTENTIVPNTTARTKKIMAVPKPVTERADLAILRNVESSFKQVINLQRNKVSTIPMYAESAEYFADFKTQIRQLEKDEKTVKNEIVKKGLTDDLLNQLINLYQIKLSTLKQLQTEMNKINNRVKQITRPVDSVKTYFIHI</sequence>
<dbReference type="EMBL" id="SNWP01000010">
    <property type="protein sequence ID" value="TDO29086.1"/>
    <property type="molecule type" value="Genomic_DNA"/>
</dbReference>
<keyword evidence="1" id="KW-0175">Coiled coil</keyword>
<keyword evidence="2" id="KW-0812">Transmembrane</keyword>
<gene>
    <name evidence="3" type="ORF">BC659_1169</name>
</gene>
<evidence type="ECO:0000256" key="1">
    <source>
        <dbReference type="SAM" id="Coils"/>
    </source>
</evidence>
<dbReference type="Proteomes" id="UP000295741">
    <property type="component" value="Unassembled WGS sequence"/>
</dbReference>
<accession>A0A4R6J468</accession>
<keyword evidence="2" id="KW-1133">Transmembrane helix</keyword>
<evidence type="ECO:0000313" key="4">
    <source>
        <dbReference type="Proteomes" id="UP000295741"/>
    </source>
</evidence>
<evidence type="ECO:0000256" key="2">
    <source>
        <dbReference type="SAM" id="Phobius"/>
    </source>
</evidence>
<dbReference type="OrthoDB" id="670374at2"/>
<dbReference type="RefSeq" id="WP_133473693.1">
    <property type="nucleotide sequence ID" value="NZ_SNWP01000010.1"/>
</dbReference>
<organism evidence="3 4">
    <name type="scientific">Sediminibacterium goheungense</name>
    <dbReference type="NCBI Taxonomy" id="1086393"/>
    <lineage>
        <taxon>Bacteria</taxon>
        <taxon>Pseudomonadati</taxon>
        <taxon>Bacteroidota</taxon>
        <taxon>Chitinophagia</taxon>
        <taxon>Chitinophagales</taxon>
        <taxon>Chitinophagaceae</taxon>
        <taxon>Sediminibacterium</taxon>
    </lineage>
</organism>
<keyword evidence="2" id="KW-0472">Membrane</keyword>
<comment type="caution">
    <text evidence="3">The sequence shown here is derived from an EMBL/GenBank/DDBJ whole genome shotgun (WGS) entry which is preliminary data.</text>
</comment>
<dbReference type="AlphaFoldDB" id="A0A4R6J468"/>
<evidence type="ECO:0000313" key="3">
    <source>
        <dbReference type="EMBL" id="TDO29086.1"/>
    </source>
</evidence>
<name>A0A4R6J468_9BACT</name>
<protein>
    <submittedName>
        <fullName evidence="3">Uncharacterized protein</fullName>
    </submittedName>
</protein>